<feature type="chain" id="PRO_5042094077" description="DUF1996 domain-containing protein" evidence="2">
    <location>
        <begin position="18"/>
        <end position="376"/>
    </location>
</feature>
<feature type="signal peptide" evidence="2">
    <location>
        <begin position="1"/>
        <end position="17"/>
    </location>
</feature>
<organism evidence="4 5">
    <name type="scientific">Lactarius akahatsu</name>
    <dbReference type="NCBI Taxonomy" id="416441"/>
    <lineage>
        <taxon>Eukaryota</taxon>
        <taxon>Fungi</taxon>
        <taxon>Dikarya</taxon>
        <taxon>Basidiomycota</taxon>
        <taxon>Agaricomycotina</taxon>
        <taxon>Agaricomycetes</taxon>
        <taxon>Russulales</taxon>
        <taxon>Russulaceae</taxon>
        <taxon>Lactarius</taxon>
    </lineage>
</organism>
<evidence type="ECO:0000256" key="1">
    <source>
        <dbReference type="SAM" id="MobiDB-lite"/>
    </source>
</evidence>
<keyword evidence="5" id="KW-1185">Reference proteome</keyword>
<proteinExistence type="predicted"/>
<evidence type="ECO:0000313" key="4">
    <source>
        <dbReference type="EMBL" id="KAH8989719.1"/>
    </source>
</evidence>
<feature type="domain" description="DUF1996" evidence="3">
    <location>
        <begin position="33"/>
        <end position="256"/>
    </location>
</feature>
<gene>
    <name evidence="4" type="ORF">EDB92DRAFT_840112</name>
</gene>
<keyword evidence="2" id="KW-0732">Signal</keyword>
<evidence type="ECO:0000256" key="2">
    <source>
        <dbReference type="SAM" id="SignalP"/>
    </source>
</evidence>
<feature type="region of interest" description="Disordered" evidence="1">
    <location>
        <begin position="339"/>
        <end position="363"/>
    </location>
</feature>
<dbReference type="Pfam" id="PF09362">
    <property type="entry name" value="DUF1996"/>
    <property type="match status" value="1"/>
</dbReference>
<name>A0AAD4QCQ5_9AGAM</name>
<dbReference type="AlphaFoldDB" id="A0AAD4QCQ5"/>
<evidence type="ECO:0000313" key="5">
    <source>
        <dbReference type="Proteomes" id="UP001201163"/>
    </source>
</evidence>
<dbReference type="PANTHER" id="PTHR43662">
    <property type="match status" value="1"/>
</dbReference>
<protein>
    <recommendedName>
        <fullName evidence="3">DUF1996 domain-containing protein</fullName>
    </recommendedName>
</protein>
<dbReference type="InterPro" id="IPR018535">
    <property type="entry name" value="DUF1996"/>
</dbReference>
<dbReference type="PANTHER" id="PTHR43662:SF3">
    <property type="entry name" value="DOMAIN PROTEIN, PUTATIVE (AFU_ORTHOLOGUE AFUA_6G11970)-RELATED"/>
    <property type="match status" value="1"/>
</dbReference>
<evidence type="ECO:0000259" key="3">
    <source>
        <dbReference type="Pfam" id="PF09362"/>
    </source>
</evidence>
<sequence>MRLSFLAAGLLVPSAYAFWRLPCATPVVNSRIDPIISPGKASSHAHTIMGSNAIGYNTQFGDLRSSQCTTCMVRDDKSAYWIPELYYQNGKGFQAVDHGGMVVYYLQRNAANETVEAFPDGLRMFTGNPYSRSFAGTSESKAISWNCINFNGPGQPDTPGFGNTNCPNGLRAQVFFPACWDGVNLDSPDHKSHMAYPDSVDSGQCPSTHPHHLVSIFFEVWFNVAQFNNLNDGGRFVLANGDPTGYGLHGDFLNGWDRSVLSRAVQTCTDGSGVIENCPVFQNEGRFVSNADMNSCAASNPLQENVSGPIPNLPGCVAVTNGPGPASSTDLVPGCTAAASRRSSDEDLAARAPEAVPGVNRRSHRAMRGQDWLLSV</sequence>
<accession>A0AAD4QCQ5</accession>
<dbReference type="Proteomes" id="UP001201163">
    <property type="component" value="Unassembled WGS sequence"/>
</dbReference>
<comment type="caution">
    <text evidence="4">The sequence shown here is derived from an EMBL/GenBank/DDBJ whole genome shotgun (WGS) entry which is preliminary data.</text>
</comment>
<dbReference type="EMBL" id="JAKELL010000035">
    <property type="protein sequence ID" value="KAH8989719.1"/>
    <property type="molecule type" value="Genomic_DNA"/>
</dbReference>
<reference evidence="4" key="1">
    <citation type="submission" date="2022-01" db="EMBL/GenBank/DDBJ databases">
        <title>Comparative genomics reveals a dynamic genome evolution in the ectomycorrhizal milk-cap (Lactarius) mushrooms.</title>
        <authorList>
            <consortium name="DOE Joint Genome Institute"/>
            <person name="Lebreton A."/>
            <person name="Tang N."/>
            <person name="Kuo A."/>
            <person name="LaButti K."/>
            <person name="Drula E."/>
            <person name="Barry K."/>
            <person name="Clum A."/>
            <person name="Lipzen A."/>
            <person name="Mousain D."/>
            <person name="Ng V."/>
            <person name="Wang R."/>
            <person name="Wang X."/>
            <person name="Dai Y."/>
            <person name="Henrissat B."/>
            <person name="Grigoriev I.V."/>
            <person name="Guerin-Laguette A."/>
            <person name="Yu F."/>
            <person name="Martin F.M."/>
        </authorList>
    </citation>
    <scope>NUCLEOTIDE SEQUENCE</scope>
    <source>
        <strain evidence="4">QP</strain>
    </source>
</reference>